<evidence type="ECO:0000313" key="6">
    <source>
        <dbReference type="Proteomes" id="UP000186218"/>
    </source>
</evidence>
<keyword evidence="2" id="KW-0521">NADP</keyword>
<accession>A0A1N7CQ36</accession>
<dbReference type="InterPro" id="IPR044148">
    <property type="entry name" value="ALDH_GabD1-like"/>
</dbReference>
<dbReference type="GO" id="GO:0004777">
    <property type="term" value="F:succinate-semialdehyde dehydrogenase (NAD+) activity"/>
    <property type="evidence" value="ECO:0007669"/>
    <property type="project" value="TreeGrafter"/>
</dbReference>
<keyword evidence="6" id="KW-1185">Reference proteome</keyword>
<dbReference type="OrthoDB" id="6882680at2"/>
<comment type="similarity">
    <text evidence="1">Belongs to the aldehyde dehydrogenase family.</text>
</comment>
<dbReference type="EMBL" id="FTNT01000001">
    <property type="protein sequence ID" value="SIR65575.1"/>
    <property type="molecule type" value="Genomic_DNA"/>
</dbReference>
<dbReference type="InterPro" id="IPR016160">
    <property type="entry name" value="Ald_DH_CS_CYS"/>
</dbReference>
<dbReference type="Proteomes" id="UP000186218">
    <property type="component" value="Unassembled WGS sequence"/>
</dbReference>
<dbReference type="RefSeq" id="WP_076475826.1">
    <property type="nucleotide sequence ID" value="NZ_FTNT01000001.1"/>
</dbReference>
<dbReference type="SUPFAM" id="SSF53720">
    <property type="entry name" value="ALDH-like"/>
    <property type="match status" value="1"/>
</dbReference>
<dbReference type="GO" id="GO:0004030">
    <property type="term" value="F:aldehyde dehydrogenase [NAD(P)+] activity"/>
    <property type="evidence" value="ECO:0007669"/>
    <property type="project" value="InterPro"/>
</dbReference>
<gene>
    <name evidence="5" type="ORF">SAMN05445060_0278</name>
</gene>
<reference evidence="5 6" key="1">
    <citation type="submission" date="2017-01" db="EMBL/GenBank/DDBJ databases">
        <authorList>
            <person name="Mah S.A."/>
            <person name="Swanson W.J."/>
            <person name="Moy G.W."/>
            <person name="Vacquier V.D."/>
        </authorList>
    </citation>
    <scope>NUCLEOTIDE SEQUENCE [LARGE SCALE GENOMIC DNA]</scope>
    <source>
        <strain evidence="5 6">CPCC 203464</strain>
    </source>
</reference>
<dbReference type="Gene3D" id="3.40.309.10">
    <property type="entry name" value="Aldehyde Dehydrogenase, Chain A, domain 2"/>
    <property type="match status" value="1"/>
</dbReference>
<dbReference type="STRING" id="1344003.SAMN05445060_0278"/>
<name>A0A1N7CQ36_9NOCA</name>
<evidence type="ECO:0000259" key="4">
    <source>
        <dbReference type="Pfam" id="PF00171"/>
    </source>
</evidence>
<dbReference type="PANTHER" id="PTHR43217:SF2">
    <property type="entry name" value="SUCCINATE-SEMIALDEHYDE DEHYDROGENASE [NADP(+)]"/>
    <property type="match status" value="1"/>
</dbReference>
<keyword evidence="3" id="KW-0560">Oxidoreductase</keyword>
<evidence type="ECO:0000256" key="2">
    <source>
        <dbReference type="ARBA" id="ARBA00022857"/>
    </source>
</evidence>
<evidence type="ECO:0000256" key="1">
    <source>
        <dbReference type="ARBA" id="ARBA00009986"/>
    </source>
</evidence>
<protein>
    <submittedName>
        <fullName evidence="5">Succinate-semialdehyde dehydrogenase / glutarate-semialdehyde dehydrogenase</fullName>
    </submittedName>
</protein>
<dbReference type="InterPro" id="IPR016162">
    <property type="entry name" value="Ald_DH_N"/>
</dbReference>
<dbReference type="PANTHER" id="PTHR43217">
    <property type="entry name" value="SUCCINATE SEMIALDEHYDE DEHYDROGENASE [NAD(P)+] SAD"/>
    <property type="match status" value="1"/>
</dbReference>
<dbReference type="InterPro" id="IPR047110">
    <property type="entry name" value="GABD/Sad-like"/>
</dbReference>
<dbReference type="Gene3D" id="3.40.605.10">
    <property type="entry name" value="Aldehyde Dehydrogenase, Chain A, domain 1"/>
    <property type="match status" value="1"/>
</dbReference>
<dbReference type="InterPro" id="IPR015590">
    <property type="entry name" value="Aldehyde_DH_dom"/>
</dbReference>
<dbReference type="PROSITE" id="PS00070">
    <property type="entry name" value="ALDEHYDE_DEHYDR_CYS"/>
    <property type="match status" value="1"/>
</dbReference>
<dbReference type="CDD" id="cd07100">
    <property type="entry name" value="ALDH_SSADH1_GabD1"/>
    <property type="match status" value="1"/>
</dbReference>
<evidence type="ECO:0000256" key="3">
    <source>
        <dbReference type="ARBA" id="ARBA00023002"/>
    </source>
</evidence>
<feature type="domain" description="Aldehyde dehydrogenase" evidence="4">
    <location>
        <begin position="4"/>
        <end position="444"/>
    </location>
</feature>
<proteinExistence type="inferred from homology"/>
<dbReference type="FunFam" id="3.40.605.10:FF:000012">
    <property type="entry name" value="NAD-dependent succinate-semialdehyde dehydrogenase"/>
    <property type="match status" value="1"/>
</dbReference>
<dbReference type="AlphaFoldDB" id="A0A1N7CQ36"/>
<dbReference type="Pfam" id="PF00171">
    <property type="entry name" value="Aldedh"/>
    <property type="match status" value="1"/>
</dbReference>
<dbReference type="InterPro" id="IPR016163">
    <property type="entry name" value="Ald_DH_C"/>
</dbReference>
<organism evidence="5 6">
    <name type="scientific">Williamsia sterculiae</name>
    <dbReference type="NCBI Taxonomy" id="1344003"/>
    <lineage>
        <taxon>Bacteria</taxon>
        <taxon>Bacillati</taxon>
        <taxon>Actinomycetota</taxon>
        <taxon>Actinomycetes</taxon>
        <taxon>Mycobacteriales</taxon>
        <taxon>Nocardiaceae</taxon>
        <taxon>Williamsia</taxon>
    </lineage>
</organism>
<evidence type="ECO:0000313" key="5">
    <source>
        <dbReference type="EMBL" id="SIR65575.1"/>
    </source>
</evidence>
<dbReference type="InterPro" id="IPR016161">
    <property type="entry name" value="Ald_DH/histidinol_DH"/>
</dbReference>
<sequence length="447" mass="47708">MSLYAVVDPATGEVVAEYTTATDEQIEAALTAADEAFRDWSRNSTVADRAGLLRRVADLHTERRDELARIIQREMGKPLDQSLGEVDFSAAIYTYYADNAEKFLADEPIDLIEGEGSALIRRSGVGVLIGIMPWNYPYYQVARFAGPNLVLGNTIVLKHAPQCPESAGALQQIFLDAGFPAGAYVNVYATNSQIADAIADPRVQGVSLTGSERAGAAVAEVAGRNLKKVVLELGGSDPFILLSTDDLDATVAAAIEGRFDNTGQACNAAKRFIVADDLYDDFVAKFSAKVRETAAVIGPLSSVAAAERLADQVQRAVDDGATLTSEGERDGAFYPPAILTDVSTAAPSYREELFGPVATLFKVGSEEEAVALANDTPFGLGSYVFTTDPDQALRVADRLQAGMVFVNAVGAESMELPFGGVKRSGIGRELGRFGIDEFVNKKMIRIA</sequence>